<proteinExistence type="predicted"/>
<organism evidence="4 7">
    <name type="scientific">Arabidopsis thaliana</name>
    <name type="common">Mouse-ear cress</name>
    <dbReference type="NCBI Taxonomy" id="3702"/>
    <lineage>
        <taxon>Eukaryota</taxon>
        <taxon>Viridiplantae</taxon>
        <taxon>Streptophyta</taxon>
        <taxon>Embryophyta</taxon>
        <taxon>Tracheophyta</taxon>
        <taxon>Spermatophyta</taxon>
        <taxon>Magnoliopsida</taxon>
        <taxon>eudicotyledons</taxon>
        <taxon>Gunneridae</taxon>
        <taxon>Pentapetalae</taxon>
        <taxon>rosids</taxon>
        <taxon>malvids</taxon>
        <taxon>Brassicales</taxon>
        <taxon>Brassicaceae</taxon>
        <taxon>Camelineae</taxon>
        <taxon>Arabidopsis</taxon>
    </lineage>
</organism>
<protein>
    <recommendedName>
        <fullName evidence="3">UBX domain-containing protein</fullName>
    </recommendedName>
</protein>
<dbReference type="OrthoDB" id="1920064at2759"/>
<feature type="region of interest" description="Disordered" evidence="2">
    <location>
        <begin position="26"/>
        <end position="46"/>
    </location>
</feature>
<keyword evidence="1" id="KW-0833">Ubl conjugation pathway</keyword>
<evidence type="ECO:0000256" key="2">
    <source>
        <dbReference type="SAM" id="MobiDB-lite"/>
    </source>
</evidence>
<evidence type="ECO:0000256" key="1">
    <source>
        <dbReference type="ARBA" id="ARBA00022786"/>
    </source>
</evidence>
<dbReference type="ExpressionAtlas" id="A0A5S9XEY0">
    <property type="expression patterns" value="baseline and differential"/>
</dbReference>
<dbReference type="PANTHER" id="PTHR23322">
    <property type="entry name" value="FAS-ASSOCIATED PROTEIN"/>
    <property type="match status" value="1"/>
</dbReference>
<dbReference type="Proteomes" id="UP000426265">
    <property type="component" value="Unassembled WGS sequence"/>
</dbReference>
<dbReference type="Gene3D" id="3.10.20.90">
    <property type="entry name" value="Phosphatidylinositol 3-kinase Catalytic Subunit, Chain A, domain 1"/>
    <property type="match status" value="1"/>
</dbReference>
<dbReference type="EMBL" id="CACRSJ010000106">
    <property type="protein sequence ID" value="VYS58376.1"/>
    <property type="molecule type" value="Genomic_DNA"/>
</dbReference>
<accession>A0A5S9XEY0</accession>
<reference evidence="4 7" key="1">
    <citation type="submission" date="2019-12" db="EMBL/GenBank/DDBJ databases">
        <authorList>
            <person name="Jiao W.-B."/>
            <person name="Schneeberger K."/>
        </authorList>
    </citation>
    <scope>NUCLEOTIDE SEQUENCE [LARGE SCALE GENOMIC DNA]</scope>
    <source>
        <strain evidence="6">cv. An-1</strain>
        <strain evidence="7">cv. C24</strain>
    </source>
</reference>
<dbReference type="PROSITE" id="PS50033">
    <property type="entry name" value="UBX"/>
    <property type="match status" value="1"/>
</dbReference>
<gene>
    <name evidence="5" type="ORF">AN1_LOCUS13822</name>
    <name evidence="4" type="ORF">C24_LOCUS13660</name>
</gene>
<dbReference type="EMBL" id="CACSHJ010000089">
    <property type="protein sequence ID" value="CAA0383450.1"/>
    <property type="molecule type" value="Genomic_DNA"/>
</dbReference>
<dbReference type="PANTHER" id="PTHR23322:SF78">
    <property type="entry name" value="PLANT UBX DOMAIN-CONTAINING PROTEIN 16-RELATED"/>
    <property type="match status" value="1"/>
</dbReference>
<name>A0A5S9XEY0_ARATH</name>
<dbReference type="InterPro" id="IPR029071">
    <property type="entry name" value="Ubiquitin-like_domsf"/>
</dbReference>
<dbReference type="Pfam" id="PF00789">
    <property type="entry name" value="UBX"/>
    <property type="match status" value="1"/>
</dbReference>
<evidence type="ECO:0000313" key="5">
    <source>
        <dbReference type="EMBL" id="VYS58376.1"/>
    </source>
</evidence>
<evidence type="ECO:0000313" key="6">
    <source>
        <dbReference type="Proteomes" id="UP000426265"/>
    </source>
</evidence>
<feature type="domain" description="UBX" evidence="3">
    <location>
        <begin position="60"/>
        <end position="143"/>
    </location>
</feature>
<dbReference type="CDD" id="cd01767">
    <property type="entry name" value="UBX"/>
    <property type="match status" value="1"/>
</dbReference>
<dbReference type="AlphaFoldDB" id="A0A5S9XEY0"/>
<dbReference type="SUPFAM" id="SSF54236">
    <property type="entry name" value="Ubiquitin-like"/>
    <property type="match status" value="1"/>
</dbReference>
<accession>A0A654F9Y7</accession>
<dbReference type="InterPro" id="IPR001012">
    <property type="entry name" value="UBX_dom"/>
</dbReference>
<dbReference type="InterPro" id="IPR050730">
    <property type="entry name" value="UBX_domain-protein"/>
</dbReference>
<dbReference type="Proteomes" id="UP000434276">
    <property type="component" value="Unassembled WGS sequence"/>
</dbReference>
<evidence type="ECO:0000313" key="7">
    <source>
        <dbReference type="Proteomes" id="UP000434276"/>
    </source>
</evidence>
<sequence length="164" mass="18888">MEKLSPFVDIASLEIESLRRIKRPKRFSEEESEETENTTNSSNAVFGFPNLPEEPNRDMDQSVLCRICVRLPDGRRIQRSFLKSESVQLLWSFCYSQIGDESSERKRRFKLIQGFPGDYKNLYFGSNTTFEQSGLANSLIFPIKSFLDNTVSKSMSSSSYKKNV</sequence>
<evidence type="ECO:0000313" key="4">
    <source>
        <dbReference type="EMBL" id="CAA0383450.1"/>
    </source>
</evidence>
<evidence type="ECO:0000259" key="3">
    <source>
        <dbReference type="PROSITE" id="PS50033"/>
    </source>
</evidence>